<organism evidence="8">
    <name type="scientific">Sesamum angustifolium</name>
    <dbReference type="NCBI Taxonomy" id="2727405"/>
    <lineage>
        <taxon>Eukaryota</taxon>
        <taxon>Viridiplantae</taxon>
        <taxon>Streptophyta</taxon>
        <taxon>Embryophyta</taxon>
        <taxon>Tracheophyta</taxon>
        <taxon>Spermatophyta</taxon>
        <taxon>Magnoliopsida</taxon>
        <taxon>eudicotyledons</taxon>
        <taxon>Gunneridae</taxon>
        <taxon>Pentapetalae</taxon>
        <taxon>asterids</taxon>
        <taxon>lamiids</taxon>
        <taxon>Lamiales</taxon>
        <taxon>Pedaliaceae</taxon>
        <taxon>Sesamum</taxon>
    </lineage>
</organism>
<dbReference type="Pfam" id="PF13855">
    <property type="entry name" value="LRR_8"/>
    <property type="match status" value="1"/>
</dbReference>
<feature type="domain" description="Disease resistance protein winged helix" evidence="6">
    <location>
        <begin position="10"/>
        <end position="40"/>
    </location>
</feature>
<keyword evidence="4" id="KW-0611">Plant defense</keyword>
<name>A0AAW2LJL9_9LAMI</name>
<dbReference type="InterPro" id="IPR055414">
    <property type="entry name" value="LRR_R13L4/SHOC2-like"/>
</dbReference>
<reference evidence="8" key="2">
    <citation type="journal article" date="2024" name="Plant">
        <title>Genomic evolution and insights into agronomic trait innovations of Sesamum species.</title>
        <authorList>
            <person name="Miao H."/>
            <person name="Wang L."/>
            <person name="Qu L."/>
            <person name="Liu H."/>
            <person name="Sun Y."/>
            <person name="Le M."/>
            <person name="Wang Q."/>
            <person name="Wei S."/>
            <person name="Zheng Y."/>
            <person name="Lin W."/>
            <person name="Duan Y."/>
            <person name="Cao H."/>
            <person name="Xiong S."/>
            <person name="Wang X."/>
            <person name="Wei L."/>
            <person name="Li C."/>
            <person name="Ma Q."/>
            <person name="Ju M."/>
            <person name="Zhao R."/>
            <person name="Li G."/>
            <person name="Mu C."/>
            <person name="Tian Q."/>
            <person name="Mei H."/>
            <person name="Zhang T."/>
            <person name="Gao T."/>
            <person name="Zhang H."/>
        </authorList>
    </citation>
    <scope>NUCLEOTIDE SEQUENCE</scope>
    <source>
        <strain evidence="8">G01</strain>
    </source>
</reference>
<keyword evidence="5" id="KW-0067">ATP-binding</keyword>
<protein>
    <submittedName>
        <fullName evidence="8">Disease resistance protein RGA1</fullName>
    </submittedName>
</protein>
<dbReference type="PANTHER" id="PTHR47186:SF30">
    <property type="entry name" value="EF-HAND DOMAIN-CONTAINING PROTEIN"/>
    <property type="match status" value="1"/>
</dbReference>
<gene>
    <name evidence="8" type="ORF">Sangu_2093100</name>
</gene>
<evidence type="ECO:0000256" key="2">
    <source>
        <dbReference type="ARBA" id="ARBA00022737"/>
    </source>
</evidence>
<dbReference type="AlphaFoldDB" id="A0AAW2LJL9"/>
<evidence type="ECO:0000256" key="5">
    <source>
        <dbReference type="ARBA" id="ARBA00022840"/>
    </source>
</evidence>
<reference evidence="8" key="1">
    <citation type="submission" date="2020-06" db="EMBL/GenBank/DDBJ databases">
        <authorList>
            <person name="Li T."/>
            <person name="Hu X."/>
            <person name="Zhang T."/>
            <person name="Song X."/>
            <person name="Zhang H."/>
            <person name="Dai N."/>
            <person name="Sheng W."/>
            <person name="Hou X."/>
            <person name="Wei L."/>
        </authorList>
    </citation>
    <scope>NUCLEOTIDE SEQUENCE</scope>
    <source>
        <strain evidence="8">G01</strain>
        <tissue evidence="8">Leaf</tissue>
    </source>
</reference>
<dbReference type="SUPFAM" id="SSF52058">
    <property type="entry name" value="L domain-like"/>
    <property type="match status" value="1"/>
</dbReference>
<dbReference type="InterPro" id="IPR003591">
    <property type="entry name" value="Leu-rich_rpt_typical-subtyp"/>
</dbReference>
<feature type="domain" description="Disease resistance R13L4/SHOC-2-like LRR" evidence="7">
    <location>
        <begin position="155"/>
        <end position="448"/>
    </location>
</feature>
<comment type="caution">
    <text evidence="8">The sequence shown here is derived from an EMBL/GenBank/DDBJ whole genome shotgun (WGS) entry which is preliminary data.</text>
</comment>
<dbReference type="SMART" id="SM00369">
    <property type="entry name" value="LRR_TYP"/>
    <property type="match status" value="4"/>
</dbReference>
<keyword evidence="3" id="KW-0547">Nucleotide-binding</keyword>
<dbReference type="Pfam" id="PF23598">
    <property type="entry name" value="LRR_14"/>
    <property type="match status" value="1"/>
</dbReference>
<dbReference type="GO" id="GO:0006952">
    <property type="term" value="P:defense response"/>
    <property type="evidence" value="ECO:0007669"/>
    <property type="project" value="UniProtKB-KW"/>
</dbReference>
<evidence type="ECO:0000259" key="7">
    <source>
        <dbReference type="Pfam" id="PF23598"/>
    </source>
</evidence>
<evidence type="ECO:0000256" key="4">
    <source>
        <dbReference type="ARBA" id="ARBA00022821"/>
    </source>
</evidence>
<dbReference type="Gene3D" id="3.80.10.10">
    <property type="entry name" value="Ribonuclease Inhibitor"/>
    <property type="match status" value="2"/>
</dbReference>
<proteinExistence type="predicted"/>
<evidence type="ECO:0000259" key="6">
    <source>
        <dbReference type="Pfam" id="PF23559"/>
    </source>
</evidence>
<evidence type="ECO:0000256" key="1">
    <source>
        <dbReference type="ARBA" id="ARBA00022614"/>
    </source>
</evidence>
<dbReference type="EMBL" id="JACGWK010000013">
    <property type="protein sequence ID" value="KAL0319369.1"/>
    <property type="molecule type" value="Genomic_DNA"/>
</dbReference>
<accession>A0AAW2LJL9</accession>
<dbReference type="InterPro" id="IPR058922">
    <property type="entry name" value="WHD_DRP"/>
</dbReference>
<evidence type="ECO:0000313" key="8">
    <source>
        <dbReference type="EMBL" id="KAL0319369.1"/>
    </source>
</evidence>
<dbReference type="InterPro" id="IPR001611">
    <property type="entry name" value="Leu-rich_rpt"/>
</dbReference>
<dbReference type="PANTHER" id="PTHR47186">
    <property type="entry name" value="LEUCINE-RICH REPEAT-CONTAINING PROTEIN 57"/>
    <property type="match status" value="1"/>
</dbReference>
<evidence type="ECO:0000256" key="3">
    <source>
        <dbReference type="ARBA" id="ARBA00022741"/>
    </source>
</evidence>
<dbReference type="Gene3D" id="1.10.10.10">
    <property type="entry name" value="Winged helix-like DNA-binding domain superfamily/Winged helix DNA-binding domain"/>
    <property type="match status" value="1"/>
</dbReference>
<keyword evidence="2" id="KW-0677">Repeat</keyword>
<dbReference type="InterPro" id="IPR032675">
    <property type="entry name" value="LRR_dom_sf"/>
</dbReference>
<dbReference type="GO" id="GO:0051707">
    <property type="term" value="P:response to other organism"/>
    <property type="evidence" value="ECO:0007669"/>
    <property type="project" value="UniProtKB-ARBA"/>
</dbReference>
<keyword evidence="1" id="KW-0433">Leucine-rich repeat</keyword>
<dbReference type="InterPro" id="IPR036388">
    <property type="entry name" value="WH-like_DNA-bd_sf"/>
</dbReference>
<dbReference type="Pfam" id="PF23559">
    <property type="entry name" value="WHD_DRP"/>
    <property type="match status" value="1"/>
</dbReference>
<sequence length="505" mass="58228">MKQCFSYCAIFPKDSKIDVEMLIRMWMALGFLGSTRSNEKTKSHNPDGRVEARKNASFQAYDPSLVSQMKVYRSLIFQRELPSELFDFMTCLRVLKLCDSGLQEITRGTENLIHLRYLNLSGNKLTAKVLGRICNLYNLQTLNLSHCGLKEVPKVIGNLIHLRHLDLSRNRDIEELPETICNLHDLETLDLSYCGRLVALSEGINRLVNLRHLPNDHAEILYQIPQGFEQLTGLQTLRLFHAGRGWSKLGYLKKLDQLSGSLELKLRLCDREDVYETWNAELRNKVHIRSLTIWFVDAIGRAEQDELVRNEALVALQPHPNLRSLTILDYQGTQFPGWISSYLNHLRVLRIEDCNYVSTLPCLGKLPELEELSVGTMRKLTFVGREFLGIAGDIVGSMASSAIVVRFPKLKKLSFWNCPRWKEWEDITAEEEGSATVSIMPCLKELKIDDCWLTKVPHRLLRKVSVEHLTVQGFVPPIQKEGLWLEDQSARFRPFRRSYLQRMEF</sequence>